<evidence type="ECO:0000313" key="2">
    <source>
        <dbReference type="EMBL" id="CAH1195454.1"/>
    </source>
</evidence>
<dbReference type="Pfam" id="PF06941">
    <property type="entry name" value="NT5C"/>
    <property type="match status" value="1"/>
</dbReference>
<dbReference type="RefSeq" id="WP_236284622.1">
    <property type="nucleotide sequence ID" value="NZ_CAKMMW010000002.1"/>
</dbReference>
<evidence type="ECO:0000313" key="3">
    <source>
        <dbReference type="Proteomes" id="UP000838821"/>
    </source>
</evidence>
<gene>
    <name evidence="2" type="ORF">PAECIP111891_00679</name>
</gene>
<reference evidence="2" key="1">
    <citation type="submission" date="2022-01" db="EMBL/GenBank/DDBJ databases">
        <authorList>
            <person name="Criscuolo A."/>
        </authorList>
    </citation>
    <scope>NUCLEOTIDE SEQUENCE</scope>
    <source>
        <strain evidence="2">CIP111891</strain>
    </source>
</reference>
<evidence type="ECO:0000256" key="1">
    <source>
        <dbReference type="ARBA" id="ARBA00009589"/>
    </source>
</evidence>
<protein>
    <submittedName>
        <fullName evidence="2">Uncharacterized protein</fullName>
    </submittedName>
</protein>
<comment type="similarity">
    <text evidence="1">Belongs to the 5'(3')-deoxyribonucleotidase family.</text>
</comment>
<dbReference type="InterPro" id="IPR010708">
    <property type="entry name" value="5'(3')-deoxyribonucleotidase"/>
</dbReference>
<organism evidence="2 3">
    <name type="scientific">Paenibacillus allorhizoplanae</name>
    <dbReference type="NCBI Taxonomy" id="2905648"/>
    <lineage>
        <taxon>Bacteria</taxon>
        <taxon>Bacillati</taxon>
        <taxon>Bacillota</taxon>
        <taxon>Bacilli</taxon>
        <taxon>Bacillales</taxon>
        <taxon>Paenibacillaceae</taxon>
        <taxon>Paenibacillus</taxon>
    </lineage>
</organism>
<dbReference type="Proteomes" id="UP000838821">
    <property type="component" value="Unassembled WGS sequence"/>
</dbReference>
<accession>A0ABN8G3R6</accession>
<dbReference type="Gene3D" id="3.40.50.1000">
    <property type="entry name" value="HAD superfamily/HAD-like"/>
    <property type="match status" value="1"/>
</dbReference>
<proteinExistence type="inferred from homology"/>
<keyword evidence="3" id="KW-1185">Reference proteome</keyword>
<comment type="caution">
    <text evidence="2">The sequence shown here is derived from an EMBL/GenBank/DDBJ whole genome shotgun (WGS) entry which is preliminary data.</text>
</comment>
<sequence>MHYGVDVLIDDAPHYAEELAAAQKPVILFDQPYNLSIENDYVHRAMNWLEVKKQIDHLASRCK</sequence>
<name>A0ABN8G3R6_9BACL</name>
<dbReference type="InterPro" id="IPR023214">
    <property type="entry name" value="HAD_sf"/>
</dbReference>
<dbReference type="EMBL" id="CAKMMW010000002">
    <property type="protein sequence ID" value="CAH1195454.1"/>
    <property type="molecule type" value="Genomic_DNA"/>
</dbReference>